<organism evidence="2 3">
    <name type="scientific">Roseibium salinum</name>
    <dbReference type="NCBI Taxonomy" id="1604349"/>
    <lineage>
        <taxon>Bacteria</taxon>
        <taxon>Pseudomonadati</taxon>
        <taxon>Pseudomonadota</taxon>
        <taxon>Alphaproteobacteria</taxon>
        <taxon>Hyphomicrobiales</taxon>
        <taxon>Stappiaceae</taxon>
        <taxon>Roseibium</taxon>
    </lineage>
</organism>
<feature type="chain" id="PRO_5045131894" evidence="1">
    <location>
        <begin position="32"/>
        <end position="146"/>
    </location>
</feature>
<accession>A0ABT3R9M5</accession>
<protein>
    <submittedName>
        <fullName evidence="2">Uncharacterized protein</fullName>
    </submittedName>
</protein>
<evidence type="ECO:0000313" key="3">
    <source>
        <dbReference type="Proteomes" id="UP001300261"/>
    </source>
</evidence>
<keyword evidence="1" id="KW-0732">Signal</keyword>
<dbReference type="RefSeq" id="WP_265966900.1">
    <property type="nucleotide sequence ID" value="NZ_JAPEVI010000003.1"/>
</dbReference>
<dbReference type="Proteomes" id="UP001300261">
    <property type="component" value="Unassembled WGS sequence"/>
</dbReference>
<gene>
    <name evidence="2" type="ORF">ON753_25960</name>
</gene>
<sequence length="146" mass="15765">MPKFNSVAYRHANRFVTAVIGLGITLTSAVAAGSTCNGVKVDLTKSRKETYAPLVAAAMNNKIKPARVQFSAIMESGDWSAAYISSPESDNGVMFFQSVAGKKHFREVWGGWAEPSERPELVAWAKKLGAPADLAKCFAETVTDHE</sequence>
<proteinExistence type="predicted"/>
<name>A0ABT3R9M5_9HYPH</name>
<dbReference type="EMBL" id="JAPEVI010000003">
    <property type="protein sequence ID" value="MCX2725764.1"/>
    <property type="molecule type" value="Genomic_DNA"/>
</dbReference>
<comment type="caution">
    <text evidence="2">The sequence shown here is derived from an EMBL/GenBank/DDBJ whole genome shotgun (WGS) entry which is preliminary data.</text>
</comment>
<feature type="signal peptide" evidence="1">
    <location>
        <begin position="1"/>
        <end position="31"/>
    </location>
</feature>
<keyword evidence="3" id="KW-1185">Reference proteome</keyword>
<reference evidence="2 3" key="1">
    <citation type="journal article" date="2016" name="Int. J. Syst. Evol. Microbiol.">
        <title>Labrenzia salina sp. nov., isolated from the rhizosphere of the halophyte Arthrocnemum macrostachyum.</title>
        <authorList>
            <person name="Camacho M."/>
            <person name="Redondo-Gomez S."/>
            <person name="Rodriguez-Llorente I."/>
            <person name="Rohde M."/>
            <person name="Sproer C."/>
            <person name="Schumann P."/>
            <person name="Klenk H.P."/>
            <person name="Montero-Calasanz M.D.C."/>
        </authorList>
    </citation>
    <scope>NUCLEOTIDE SEQUENCE [LARGE SCALE GENOMIC DNA]</scope>
    <source>
        <strain evidence="2 3">DSM 29163</strain>
    </source>
</reference>
<evidence type="ECO:0000256" key="1">
    <source>
        <dbReference type="SAM" id="SignalP"/>
    </source>
</evidence>
<evidence type="ECO:0000313" key="2">
    <source>
        <dbReference type="EMBL" id="MCX2725764.1"/>
    </source>
</evidence>